<protein>
    <submittedName>
        <fullName evidence="2">Uncharacterized protein</fullName>
    </submittedName>
</protein>
<sequence length="367" mass="39094">MGGGAGLGMFDVIDVVDTIGTTDVDGNVLVEGGEGGRLVNVEPGSPPQVAKVEPPPAGAPPPPLPLPPPPPPPVEEPPPPPSYGSPRKPPSRPTGGYGGGPPAAAAFDDDGGDYAEAAPETPDLGDDFDSPGDIYGRSPVVIRTDDAEYEETPPGTKAAGYARLVSAGRKGSRVYRPQAKAKSTAGAAARYTGATARYTGAAARYTGARATKKPRLTIKRFPIEKLSAALTAEDPLELIRTLEGSPQQRPQQELRSQRLRGVYASRDPSKSKWKTVGVFPVAKPRQGTRGVATNSGKWPANVEYRGRNYRGMKPVVLHLSMKGKQSGGTTKRPKWIRSIMLIPSHVDMKTADRATETRRRHRIYVEE</sequence>
<evidence type="ECO:0000313" key="3">
    <source>
        <dbReference type="Proteomes" id="UP000821837"/>
    </source>
</evidence>
<evidence type="ECO:0000313" key="2">
    <source>
        <dbReference type="EMBL" id="KAH7968818.1"/>
    </source>
</evidence>
<dbReference type="Proteomes" id="UP000821837">
    <property type="component" value="Unassembled WGS sequence"/>
</dbReference>
<feature type="compositionally biased region" description="Pro residues" evidence="1">
    <location>
        <begin position="53"/>
        <end position="92"/>
    </location>
</feature>
<accession>A0A9D4T3U4</accession>
<proteinExistence type="predicted"/>
<dbReference type="AlphaFoldDB" id="A0A9D4T3U4"/>
<evidence type="ECO:0000256" key="1">
    <source>
        <dbReference type="SAM" id="MobiDB-lite"/>
    </source>
</evidence>
<gene>
    <name evidence="2" type="ORF">HPB52_011633</name>
</gene>
<dbReference type="EMBL" id="JABSTV010001248">
    <property type="protein sequence ID" value="KAH7968818.1"/>
    <property type="molecule type" value="Genomic_DNA"/>
</dbReference>
<reference evidence="2" key="1">
    <citation type="journal article" date="2020" name="Cell">
        <title>Large-Scale Comparative Analyses of Tick Genomes Elucidate Their Genetic Diversity and Vector Capacities.</title>
        <authorList>
            <consortium name="Tick Genome and Microbiome Consortium (TIGMIC)"/>
            <person name="Jia N."/>
            <person name="Wang J."/>
            <person name="Shi W."/>
            <person name="Du L."/>
            <person name="Sun Y."/>
            <person name="Zhan W."/>
            <person name="Jiang J.F."/>
            <person name="Wang Q."/>
            <person name="Zhang B."/>
            <person name="Ji P."/>
            <person name="Bell-Sakyi L."/>
            <person name="Cui X.M."/>
            <person name="Yuan T.T."/>
            <person name="Jiang B.G."/>
            <person name="Yang W.F."/>
            <person name="Lam T.T."/>
            <person name="Chang Q.C."/>
            <person name="Ding S.J."/>
            <person name="Wang X.J."/>
            <person name="Zhu J.G."/>
            <person name="Ruan X.D."/>
            <person name="Zhao L."/>
            <person name="Wei J.T."/>
            <person name="Ye R.Z."/>
            <person name="Que T.C."/>
            <person name="Du C.H."/>
            <person name="Zhou Y.H."/>
            <person name="Cheng J.X."/>
            <person name="Dai P.F."/>
            <person name="Guo W.B."/>
            <person name="Han X.H."/>
            <person name="Huang E.J."/>
            <person name="Li L.F."/>
            <person name="Wei W."/>
            <person name="Gao Y.C."/>
            <person name="Liu J.Z."/>
            <person name="Shao H.Z."/>
            <person name="Wang X."/>
            <person name="Wang C.C."/>
            <person name="Yang T.C."/>
            <person name="Huo Q.B."/>
            <person name="Li W."/>
            <person name="Chen H.Y."/>
            <person name="Chen S.E."/>
            <person name="Zhou L.G."/>
            <person name="Ni X.B."/>
            <person name="Tian J.H."/>
            <person name="Sheng Y."/>
            <person name="Liu T."/>
            <person name="Pan Y.S."/>
            <person name="Xia L.Y."/>
            <person name="Li J."/>
            <person name="Zhao F."/>
            <person name="Cao W.C."/>
        </authorList>
    </citation>
    <scope>NUCLEOTIDE SEQUENCE</scope>
    <source>
        <strain evidence="2">Rsan-2018</strain>
    </source>
</reference>
<name>A0A9D4T3U4_RHISA</name>
<reference evidence="2" key="2">
    <citation type="submission" date="2021-09" db="EMBL/GenBank/DDBJ databases">
        <authorList>
            <person name="Jia N."/>
            <person name="Wang J."/>
            <person name="Shi W."/>
            <person name="Du L."/>
            <person name="Sun Y."/>
            <person name="Zhan W."/>
            <person name="Jiang J."/>
            <person name="Wang Q."/>
            <person name="Zhang B."/>
            <person name="Ji P."/>
            <person name="Sakyi L.B."/>
            <person name="Cui X."/>
            <person name="Yuan T."/>
            <person name="Jiang B."/>
            <person name="Yang W."/>
            <person name="Lam T.T.-Y."/>
            <person name="Chang Q."/>
            <person name="Ding S."/>
            <person name="Wang X."/>
            <person name="Zhu J."/>
            <person name="Ruan X."/>
            <person name="Zhao L."/>
            <person name="Wei J."/>
            <person name="Que T."/>
            <person name="Du C."/>
            <person name="Cheng J."/>
            <person name="Dai P."/>
            <person name="Han X."/>
            <person name="Huang E."/>
            <person name="Gao Y."/>
            <person name="Liu J."/>
            <person name="Shao H."/>
            <person name="Ye R."/>
            <person name="Li L."/>
            <person name="Wei W."/>
            <person name="Wang X."/>
            <person name="Wang C."/>
            <person name="Huo Q."/>
            <person name="Li W."/>
            <person name="Guo W."/>
            <person name="Chen H."/>
            <person name="Chen S."/>
            <person name="Zhou L."/>
            <person name="Zhou L."/>
            <person name="Ni X."/>
            <person name="Tian J."/>
            <person name="Zhou Y."/>
            <person name="Sheng Y."/>
            <person name="Liu T."/>
            <person name="Pan Y."/>
            <person name="Xia L."/>
            <person name="Li J."/>
            <person name="Zhao F."/>
            <person name="Cao W."/>
        </authorList>
    </citation>
    <scope>NUCLEOTIDE SEQUENCE</scope>
    <source>
        <strain evidence="2">Rsan-2018</strain>
        <tissue evidence="2">Larvae</tissue>
    </source>
</reference>
<keyword evidence="3" id="KW-1185">Reference proteome</keyword>
<comment type="caution">
    <text evidence="2">The sequence shown here is derived from an EMBL/GenBank/DDBJ whole genome shotgun (WGS) entry which is preliminary data.</text>
</comment>
<feature type="region of interest" description="Disordered" evidence="1">
    <location>
        <begin position="35"/>
        <end position="138"/>
    </location>
</feature>
<organism evidence="2 3">
    <name type="scientific">Rhipicephalus sanguineus</name>
    <name type="common">Brown dog tick</name>
    <name type="synonym">Ixodes sanguineus</name>
    <dbReference type="NCBI Taxonomy" id="34632"/>
    <lineage>
        <taxon>Eukaryota</taxon>
        <taxon>Metazoa</taxon>
        <taxon>Ecdysozoa</taxon>
        <taxon>Arthropoda</taxon>
        <taxon>Chelicerata</taxon>
        <taxon>Arachnida</taxon>
        <taxon>Acari</taxon>
        <taxon>Parasitiformes</taxon>
        <taxon>Ixodida</taxon>
        <taxon>Ixodoidea</taxon>
        <taxon>Ixodidae</taxon>
        <taxon>Rhipicephalinae</taxon>
        <taxon>Rhipicephalus</taxon>
        <taxon>Rhipicephalus</taxon>
    </lineage>
</organism>